<feature type="compositionally biased region" description="Basic residues" evidence="1">
    <location>
        <begin position="132"/>
        <end position="149"/>
    </location>
</feature>
<feature type="chain" id="PRO_5040474841" evidence="2">
    <location>
        <begin position="17"/>
        <end position="156"/>
    </location>
</feature>
<evidence type="ECO:0000313" key="4">
    <source>
        <dbReference type="Proteomes" id="UP000800093"/>
    </source>
</evidence>
<feature type="signal peptide" evidence="2">
    <location>
        <begin position="1"/>
        <end position="16"/>
    </location>
</feature>
<evidence type="ECO:0000256" key="2">
    <source>
        <dbReference type="SAM" id="SignalP"/>
    </source>
</evidence>
<proteinExistence type="predicted"/>
<keyword evidence="2" id="KW-0732">Signal</keyword>
<dbReference type="EMBL" id="ML986635">
    <property type="protein sequence ID" value="KAF2262823.1"/>
    <property type="molecule type" value="Genomic_DNA"/>
</dbReference>
<feature type="region of interest" description="Disordered" evidence="1">
    <location>
        <begin position="130"/>
        <end position="156"/>
    </location>
</feature>
<evidence type="ECO:0000313" key="3">
    <source>
        <dbReference type="EMBL" id="KAF2262823.1"/>
    </source>
</evidence>
<accession>A0A9P4K640</accession>
<dbReference type="OrthoDB" id="2153847at2759"/>
<dbReference type="AlphaFoldDB" id="A0A9P4K640"/>
<sequence length="156" mass="15934">MKTTILLSTLFALSLAGPLRPRQSNLQPFTSALGGLEATPVEDSGNADRPFAVAGDTFVNIGAALQRSCDQQFNKCADAANSGQGAFSVSDCAAQKEQCSAASQGGAQNANAGNGNADVVNNNGGAAQCTLKKAKRRAGNKGKMAKKAKMAKEAKN</sequence>
<name>A0A9P4K640_9PLEO</name>
<organism evidence="3 4">
    <name type="scientific">Lojkania enalia</name>
    <dbReference type="NCBI Taxonomy" id="147567"/>
    <lineage>
        <taxon>Eukaryota</taxon>
        <taxon>Fungi</taxon>
        <taxon>Dikarya</taxon>
        <taxon>Ascomycota</taxon>
        <taxon>Pezizomycotina</taxon>
        <taxon>Dothideomycetes</taxon>
        <taxon>Pleosporomycetidae</taxon>
        <taxon>Pleosporales</taxon>
        <taxon>Pleosporales incertae sedis</taxon>
        <taxon>Lojkania</taxon>
    </lineage>
</organism>
<reference evidence="4" key="1">
    <citation type="journal article" date="2020" name="Stud. Mycol.">
        <title>101 Dothideomycetes genomes: A test case for predicting lifestyles and emergence of pathogens.</title>
        <authorList>
            <person name="Haridas S."/>
            <person name="Albert R."/>
            <person name="Binder M."/>
            <person name="Bloem J."/>
            <person name="LaButti K."/>
            <person name="Salamov A."/>
            <person name="Andreopoulos B."/>
            <person name="Baker S."/>
            <person name="Barry K."/>
            <person name="Bills G."/>
            <person name="Bluhm B."/>
            <person name="Cannon C."/>
            <person name="Castanera R."/>
            <person name="Culley D."/>
            <person name="Daum C."/>
            <person name="Ezra D."/>
            <person name="Gonzalez J."/>
            <person name="Henrissat B."/>
            <person name="Kuo A."/>
            <person name="Liang C."/>
            <person name="Lipzen A."/>
            <person name="Lutzoni F."/>
            <person name="Magnuson J."/>
            <person name="Mondo S."/>
            <person name="Nolan M."/>
            <person name="Ohm R."/>
            <person name="Pangilinan J."/>
            <person name="Park H.-J."/>
            <person name="Ramirez L."/>
            <person name="Alfaro M."/>
            <person name="Sun H."/>
            <person name="Tritt A."/>
            <person name="Yoshinaga Y."/>
            <person name="Zwiers L.-H."/>
            <person name="Turgeon B."/>
            <person name="Goodwin S."/>
            <person name="Spatafora J."/>
            <person name="Crous P."/>
            <person name="Grigoriev I."/>
        </authorList>
    </citation>
    <scope>NUCLEOTIDE SEQUENCE [LARGE SCALE GENOMIC DNA]</scope>
    <source>
        <strain evidence="4">CBS 304.66</strain>
    </source>
</reference>
<protein>
    <submittedName>
        <fullName evidence="3">Uncharacterized protein</fullName>
    </submittedName>
</protein>
<comment type="caution">
    <text evidence="3">The sequence shown here is derived from an EMBL/GenBank/DDBJ whole genome shotgun (WGS) entry which is preliminary data.</text>
</comment>
<dbReference type="Proteomes" id="UP000800093">
    <property type="component" value="Unassembled WGS sequence"/>
</dbReference>
<keyword evidence="4" id="KW-1185">Reference proteome</keyword>
<gene>
    <name evidence="3" type="ORF">CC78DRAFT_582148</name>
</gene>
<evidence type="ECO:0000256" key="1">
    <source>
        <dbReference type="SAM" id="MobiDB-lite"/>
    </source>
</evidence>